<sequence>MVDQRQLRSHFALLKLKVSGEGKLITCEKLNGSRASSFLCRSRETQTAETEEFVSHNEDCSKNFSRTKGRDGQHIHPERIGKGMPLIGADKEENMGSLTW</sequence>
<comment type="caution">
    <text evidence="1">The sequence shown here is derived from an EMBL/GenBank/DDBJ whole genome shotgun (WGS) entry which is preliminary data.</text>
</comment>
<dbReference type="Proteomes" id="UP001055879">
    <property type="component" value="Linkage Group LG16"/>
</dbReference>
<gene>
    <name evidence="1" type="ORF">L6452_41179</name>
</gene>
<protein>
    <submittedName>
        <fullName evidence="1">Uncharacterized protein</fullName>
    </submittedName>
</protein>
<accession>A0ACB8XNJ3</accession>
<dbReference type="EMBL" id="CM042062">
    <property type="protein sequence ID" value="KAI3669779.1"/>
    <property type="molecule type" value="Genomic_DNA"/>
</dbReference>
<organism evidence="1 2">
    <name type="scientific">Arctium lappa</name>
    <name type="common">Greater burdock</name>
    <name type="synonym">Lappa major</name>
    <dbReference type="NCBI Taxonomy" id="4217"/>
    <lineage>
        <taxon>Eukaryota</taxon>
        <taxon>Viridiplantae</taxon>
        <taxon>Streptophyta</taxon>
        <taxon>Embryophyta</taxon>
        <taxon>Tracheophyta</taxon>
        <taxon>Spermatophyta</taxon>
        <taxon>Magnoliopsida</taxon>
        <taxon>eudicotyledons</taxon>
        <taxon>Gunneridae</taxon>
        <taxon>Pentapetalae</taxon>
        <taxon>asterids</taxon>
        <taxon>campanulids</taxon>
        <taxon>Asterales</taxon>
        <taxon>Asteraceae</taxon>
        <taxon>Carduoideae</taxon>
        <taxon>Cardueae</taxon>
        <taxon>Arctiinae</taxon>
        <taxon>Arctium</taxon>
    </lineage>
</organism>
<evidence type="ECO:0000313" key="2">
    <source>
        <dbReference type="Proteomes" id="UP001055879"/>
    </source>
</evidence>
<proteinExistence type="predicted"/>
<keyword evidence="2" id="KW-1185">Reference proteome</keyword>
<reference evidence="1 2" key="2">
    <citation type="journal article" date="2022" name="Mol. Ecol. Resour.">
        <title>The genomes of chicory, endive, great burdock and yacon provide insights into Asteraceae paleo-polyploidization history and plant inulin production.</title>
        <authorList>
            <person name="Fan W."/>
            <person name="Wang S."/>
            <person name="Wang H."/>
            <person name="Wang A."/>
            <person name="Jiang F."/>
            <person name="Liu H."/>
            <person name="Zhao H."/>
            <person name="Xu D."/>
            <person name="Zhang Y."/>
        </authorList>
    </citation>
    <scope>NUCLEOTIDE SEQUENCE [LARGE SCALE GENOMIC DNA]</scope>
    <source>
        <strain evidence="2">cv. Niubang</strain>
    </source>
</reference>
<name>A0ACB8XNJ3_ARCLA</name>
<reference evidence="2" key="1">
    <citation type="journal article" date="2022" name="Mol. Ecol. Resour.">
        <title>The genomes of chicory, endive, great burdock and yacon provide insights into Asteraceae palaeo-polyploidization history and plant inulin production.</title>
        <authorList>
            <person name="Fan W."/>
            <person name="Wang S."/>
            <person name="Wang H."/>
            <person name="Wang A."/>
            <person name="Jiang F."/>
            <person name="Liu H."/>
            <person name="Zhao H."/>
            <person name="Xu D."/>
            <person name="Zhang Y."/>
        </authorList>
    </citation>
    <scope>NUCLEOTIDE SEQUENCE [LARGE SCALE GENOMIC DNA]</scope>
    <source>
        <strain evidence="2">cv. Niubang</strain>
    </source>
</reference>
<evidence type="ECO:0000313" key="1">
    <source>
        <dbReference type="EMBL" id="KAI3669779.1"/>
    </source>
</evidence>